<proteinExistence type="predicted"/>
<reference evidence="1 2" key="1">
    <citation type="journal article" date="2012" name="J. Bacteriol.">
        <title>Genome Sequence of the Bacteriocin-Producing Strain Lactococcus garvieae DCC43.</title>
        <authorList>
            <person name="Gabrielsen C."/>
            <person name="Brede D.A."/>
            <person name="Hernandez P.E."/>
            <person name="Nes I.F."/>
            <person name="Diep D.B."/>
        </authorList>
    </citation>
    <scope>NUCLEOTIDE SEQUENCE [LARGE SCALE GENOMIC DNA]</scope>
    <source>
        <strain evidence="1 2">DCC43</strain>
    </source>
</reference>
<dbReference type="RefSeq" id="WP_003136800.1">
    <property type="nucleotide sequence ID" value="NZ_AMQS01000042.1"/>
</dbReference>
<organism evidence="1 2">
    <name type="scientific">Lactococcus garvieae DCC43</name>
    <dbReference type="NCBI Taxonomy" id="1231377"/>
    <lineage>
        <taxon>Bacteria</taxon>
        <taxon>Bacillati</taxon>
        <taxon>Bacillota</taxon>
        <taxon>Bacilli</taxon>
        <taxon>Lactobacillales</taxon>
        <taxon>Streptococcaceae</taxon>
        <taxon>Lactococcus</taxon>
    </lineage>
</organism>
<accession>K2QAE2</accession>
<dbReference type="Proteomes" id="UP000006787">
    <property type="component" value="Unassembled WGS sequence"/>
</dbReference>
<evidence type="ECO:0000313" key="2">
    <source>
        <dbReference type="Proteomes" id="UP000006787"/>
    </source>
</evidence>
<comment type="caution">
    <text evidence="1">The sequence shown here is derived from an EMBL/GenBank/DDBJ whole genome shotgun (WGS) entry which is preliminary data.</text>
</comment>
<protein>
    <submittedName>
        <fullName evidence="1">Uncharacterized protein</fullName>
    </submittedName>
</protein>
<dbReference type="EMBL" id="AMQS01000042">
    <property type="protein sequence ID" value="EKF50487.1"/>
    <property type="molecule type" value="Genomic_DNA"/>
</dbReference>
<dbReference type="AlphaFoldDB" id="K2QAE2"/>
<sequence length="143" mass="16361">MNDIKILFSKLGIASSPLKLIKLVKQADHLLKKHQNNYPNDKKSDDLYLKVDETLYILQKKKFAKTENLPQKANFMIVTEDAIANSLAILGEARDKDINCLLKALKRNKKIETCQKIMDEIAEDFSTNLTINHFIKIVGSKLF</sequence>
<dbReference type="eggNOG" id="ENOG50308ER">
    <property type="taxonomic scope" value="Bacteria"/>
</dbReference>
<evidence type="ECO:0000313" key="1">
    <source>
        <dbReference type="EMBL" id="EKF50487.1"/>
    </source>
</evidence>
<name>K2QAE2_9LACT</name>
<gene>
    <name evidence="1" type="ORF">C426_2157</name>
</gene>
<dbReference type="PATRIC" id="fig|1231377.3.peg.2141"/>